<comment type="caution">
    <text evidence="1">The sequence shown here is derived from an EMBL/GenBank/DDBJ whole genome shotgun (WGS) entry which is preliminary data.</text>
</comment>
<reference evidence="1" key="1">
    <citation type="submission" date="2022-03" db="EMBL/GenBank/DDBJ databases">
        <title>De novo assembled genomes of Belliella spp. (Cyclobacteriaceae) strains.</title>
        <authorList>
            <person name="Szabo A."/>
            <person name="Korponai K."/>
            <person name="Felfoldi T."/>
        </authorList>
    </citation>
    <scope>NUCLEOTIDE SEQUENCE</scope>
    <source>
        <strain evidence="1">DSM 111903</strain>
    </source>
</reference>
<organism evidence="1 2">
    <name type="scientific">Belliella alkalica</name>
    <dbReference type="NCBI Taxonomy" id="1730871"/>
    <lineage>
        <taxon>Bacteria</taxon>
        <taxon>Pseudomonadati</taxon>
        <taxon>Bacteroidota</taxon>
        <taxon>Cytophagia</taxon>
        <taxon>Cytophagales</taxon>
        <taxon>Cyclobacteriaceae</taxon>
        <taxon>Belliella</taxon>
    </lineage>
</organism>
<dbReference type="Pfam" id="PF13970">
    <property type="entry name" value="DUF4221"/>
    <property type="match status" value="1"/>
</dbReference>
<dbReference type="Proteomes" id="UP001165430">
    <property type="component" value="Unassembled WGS sequence"/>
</dbReference>
<evidence type="ECO:0000313" key="1">
    <source>
        <dbReference type="EMBL" id="MCH7415121.1"/>
    </source>
</evidence>
<proteinExistence type="predicted"/>
<name>A0ABS9VF89_9BACT</name>
<accession>A0ABS9VF89</accession>
<dbReference type="EMBL" id="JAKZGO010000017">
    <property type="protein sequence ID" value="MCH7415121.1"/>
    <property type="molecule type" value="Genomic_DNA"/>
</dbReference>
<evidence type="ECO:0000313" key="2">
    <source>
        <dbReference type="Proteomes" id="UP001165430"/>
    </source>
</evidence>
<sequence length="392" mass="45988">MKNWLLFLVLICAIFVSCSEKEANSEKRTFFNDFTEVGQVKLEIDSLSDYSFPEFQVIQEDGQEMLLVMNKVNFSFDFYDLASGEKLKRTAIQKDERFPIPSLYGFWYHNADSIFLFRQMLLNGISLINGNGEIVTQYNPQKIDRSSPQAMMKSMVNHYSRSTNPTLYENGKLYFSDMTLNGFLSSAEAMEEFRPAVEVDLISNEVNISDQIRIPDFYKGKTWQTYWGGFSRIKNDNLLIYSWAVMDSMLIYDQNMESFKSVYAKSEFAKPIKSSSDANSTVDEQLRERITNTAYSYIFYDKYREVYYRFVTIGRTIDESYLEDQFPHLKNDFSIVVLDRDFNVLTEKRFPGKIHYPYKSFVGEKGLYLSRTNPFYEGLNEDQVVYDVYEFI</sequence>
<dbReference type="InterPro" id="IPR025316">
    <property type="entry name" value="DUF4221"/>
</dbReference>
<dbReference type="PROSITE" id="PS51257">
    <property type="entry name" value="PROKAR_LIPOPROTEIN"/>
    <property type="match status" value="1"/>
</dbReference>
<protein>
    <submittedName>
        <fullName evidence="1">DUF4221 domain-containing protein</fullName>
    </submittedName>
</protein>
<dbReference type="RefSeq" id="WP_241414020.1">
    <property type="nucleotide sequence ID" value="NZ_JAKZGO010000017.1"/>
</dbReference>
<keyword evidence="2" id="KW-1185">Reference proteome</keyword>
<gene>
    <name evidence="1" type="ORF">MM213_16590</name>
</gene>